<dbReference type="SUPFAM" id="SSF52518">
    <property type="entry name" value="Thiamin diphosphate-binding fold (THDP-binding)"/>
    <property type="match status" value="1"/>
</dbReference>
<dbReference type="SUPFAM" id="SSF52922">
    <property type="entry name" value="TK C-terminal domain-like"/>
    <property type="match status" value="1"/>
</dbReference>
<keyword evidence="3" id="KW-0786">Thiamine pyrophosphate</keyword>
<dbReference type="SMART" id="SM00861">
    <property type="entry name" value="Transket_pyr"/>
    <property type="match status" value="1"/>
</dbReference>
<sequence>MSMCENTFNKIYANVKKEAWMGQITYLEAIREAMDEEMSRDPGVFVLGEDVGVYGGAFRATEGFYEKYGEWRVLDTPLSESGFTGAAIGAALVGMRPIVEMQFADFISCAFDQLINVAAKFHYRMGTAVPMVVRAPYGGNIHGGAFHSQCIEGYFFNVPGLKIVAPSSVYDAKGLLKAAIRDNDPVLYCEHKYLYRRIKDTVPEDDYIVPIGMAKVVQEGTDVSVITYGAMVHTAIEAANEVKTKGVSVEIVDLRTLLPLDKKTIYESVKKTNKVIILHEQTKTGGVGAEVSALISEYCFDDLDAPVIRIAAPDTPVPYSPLMEEAFIPQTKDVVNTIDKIIRY</sequence>
<dbReference type="GO" id="GO:0003863">
    <property type="term" value="F:branched-chain 2-oxo acid dehydrogenase activity"/>
    <property type="evidence" value="ECO:0007669"/>
    <property type="project" value="UniProtKB-EC"/>
</dbReference>
<evidence type="ECO:0000259" key="4">
    <source>
        <dbReference type="SMART" id="SM00861"/>
    </source>
</evidence>
<dbReference type="FunFam" id="3.40.50.920:FF:000001">
    <property type="entry name" value="Pyruvate dehydrogenase E1 beta subunit"/>
    <property type="match status" value="1"/>
</dbReference>
<dbReference type="EC" id="1.2.4.4" evidence="5"/>
<dbReference type="PANTHER" id="PTHR43257">
    <property type="entry name" value="PYRUVATE DEHYDROGENASE E1 COMPONENT BETA SUBUNIT"/>
    <property type="match status" value="1"/>
</dbReference>
<name>Q1Q665_KUEST</name>
<proteinExistence type="predicted"/>
<dbReference type="PANTHER" id="PTHR43257:SF2">
    <property type="entry name" value="PYRUVATE DEHYDROGENASE E1 COMPONENT SUBUNIT BETA"/>
    <property type="match status" value="1"/>
</dbReference>
<evidence type="ECO:0000256" key="3">
    <source>
        <dbReference type="ARBA" id="ARBA00023052"/>
    </source>
</evidence>
<evidence type="ECO:0000256" key="1">
    <source>
        <dbReference type="ARBA" id="ARBA00001964"/>
    </source>
</evidence>
<gene>
    <name evidence="5" type="primary">pdh</name>
    <name evidence="5" type="ORF">kuste2317</name>
</gene>
<dbReference type="InterPro" id="IPR009014">
    <property type="entry name" value="Transketo_C/PFOR_II"/>
</dbReference>
<evidence type="ECO:0000256" key="2">
    <source>
        <dbReference type="ARBA" id="ARBA00023002"/>
    </source>
</evidence>
<accession>Q1Q665</accession>
<dbReference type="InterPro" id="IPR033248">
    <property type="entry name" value="Transketolase_C"/>
</dbReference>
<dbReference type="InterPro" id="IPR029061">
    <property type="entry name" value="THDP-binding"/>
</dbReference>
<dbReference type="EMBL" id="CT573071">
    <property type="protein sequence ID" value="CAJ73062.1"/>
    <property type="molecule type" value="Genomic_DNA"/>
</dbReference>
<reference evidence="5" key="2">
    <citation type="submission" date="2006-01" db="EMBL/GenBank/DDBJ databases">
        <authorList>
            <person name="Genoscope"/>
        </authorList>
    </citation>
    <scope>NUCLEOTIDE SEQUENCE</scope>
</reference>
<dbReference type="CDD" id="cd07036">
    <property type="entry name" value="TPP_PYR_E1-PDHc-beta_like"/>
    <property type="match status" value="1"/>
</dbReference>
<dbReference type="InterPro" id="IPR005475">
    <property type="entry name" value="Transketolase-like_Pyr-bd"/>
</dbReference>
<keyword evidence="2 5" id="KW-0560">Oxidoreductase</keyword>
<dbReference type="Gene3D" id="3.40.50.970">
    <property type="match status" value="1"/>
</dbReference>
<comment type="cofactor">
    <cofactor evidence="1">
        <name>thiamine diphosphate</name>
        <dbReference type="ChEBI" id="CHEBI:58937"/>
    </cofactor>
</comment>
<dbReference type="FunFam" id="3.40.50.970:FF:000001">
    <property type="entry name" value="Pyruvate dehydrogenase E1 beta subunit"/>
    <property type="match status" value="1"/>
</dbReference>
<feature type="domain" description="Transketolase-like pyrimidine-binding" evidence="4">
    <location>
        <begin position="24"/>
        <end position="197"/>
    </location>
</feature>
<reference evidence="5" key="1">
    <citation type="journal article" date="2006" name="Nature">
        <title>Deciphering the evolution and metabolism of an anammox bacterium from a community genome.</title>
        <authorList>
            <person name="Strous M."/>
            <person name="Pelletier E."/>
            <person name="Mangenot S."/>
            <person name="Rattei T."/>
            <person name="Lehner A."/>
            <person name="Taylor M.W."/>
            <person name="Horn M."/>
            <person name="Daims H."/>
            <person name="Bartol-Mavel D."/>
            <person name="Wincker P."/>
            <person name="Barbe V."/>
            <person name="Fonknechten N."/>
            <person name="Vallenet D."/>
            <person name="Segurens B."/>
            <person name="Schenowitz-Truong C."/>
            <person name="Medigue C."/>
            <person name="Collingro A."/>
            <person name="Snel B."/>
            <person name="Dutilh B.E."/>
            <person name="OpDenCamp H.J.M."/>
            <person name="vanDerDrift C."/>
            <person name="Cirpus I."/>
            <person name="vanDePas-Schoonen K.T."/>
            <person name="Harhangi H.R."/>
            <person name="vanNiftrik L."/>
            <person name="Schmid M."/>
            <person name="Keltjens J."/>
            <person name="vanDeVossenberg J."/>
            <person name="Kartal B."/>
            <person name="Meier H."/>
            <person name="Frishman D."/>
            <person name="Huynen M.A."/>
            <person name="Mewes H."/>
            <person name="Weissenbach J."/>
            <person name="Jetten M.S.M."/>
            <person name="Wagner M."/>
            <person name="LePaslier D."/>
        </authorList>
    </citation>
    <scope>NUCLEOTIDE SEQUENCE</scope>
</reference>
<dbReference type="AlphaFoldDB" id="Q1Q665"/>
<dbReference type="NCBIfam" id="NF006667">
    <property type="entry name" value="PRK09212.1"/>
    <property type="match status" value="1"/>
</dbReference>
<dbReference type="Pfam" id="PF02779">
    <property type="entry name" value="Transket_pyr"/>
    <property type="match status" value="1"/>
</dbReference>
<dbReference type="Gene3D" id="3.40.50.920">
    <property type="match status" value="1"/>
</dbReference>
<evidence type="ECO:0000313" key="5">
    <source>
        <dbReference type="EMBL" id="CAJ73062.1"/>
    </source>
</evidence>
<organism evidence="5">
    <name type="scientific">Kuenenia stuttgartiensis</name>
    <dbReference type="NCBI Taxonomy" id="174633"/>
    <lineage>
        <taxon>Bacteria</taxon>
        <taxon>Pseudomonadati</taxon>
        <taxon>Planctomycetota</taxon>
        <taxon>Candidatus Brocadiia</taxon>
        <taxon>Candidatus Brocadiales</taxon>
        <taxon>Candidatus Brocadiaceae</taxon>
        <taxon>Candidatus Kuenenia</taxon>
    </lineage>
</organism>
<protein>
    <submittedName>
        <fullName evidence="5">Strongly similar to 2-oxoglutarate dehydrogenase (Lipoamide) E1-beta chain</fullName>
        <ecNumber evidence="5">1.2.4.4</ecNumber>
    </submittedName>
</protein>
<dbReference type="Pfam" id="PF02780">
    <property type="entry name" value="Transketolase_C"/>
    <property type="match status" value="1"/>
</dbReference>